<keyword evidence="4" id="KW-0158">Chromosome</keyword>
<evidence type="ECO:0000313" key="9">
    <source>
        <dbReference type="Proteomes" id="UP001328107"/>
    </source>
</evidence>
<dbReference type="InterPro" id="IPR019361">
    <property type="entry name" value="HPF1"/>
</dbReference>
<feature type="compositionally biased region" description="Basic and acidic residues" evidence="6">
    <location>
        <begin position="63"/>
        <end position="76"/>
    </location>
</feature>
<comment type="subcellular location">
    <subcellularLocation>
        <location evidence="2">Chromosome</location>
    </subcellularLocation>
    <subcellularLocation>
        <location evidence="1">Nucleus</location>
    </subcellularLocation>
</comment>
<dbReference type="AlphaFoldDB" id="A0AAN5CQH9"/>
<dbReference type="Pfam" id="PF10283">
    <property type="entry name" value="zf-CCHH"/>
    <property type="match status" value="1"/>
</dbReference>
<reference evidence="9" key="1">
    <citation type="submission" date="2022-10" db="EMBL/GenBank/DDBJ databases">
        <title>Genome assembly of Pristionchus species.</title>
        <authorList>
            <person name="Yoshida K."/>
            <person name="Sommer R.J."/>
        </authorList>
    </citation>
    <scope>NUCLEOTIDE SEQUENCE [LARGE SCALE GENOMIC DNA]</scope>
    <source>
        <strain evidence="9">RS5460</strain>
    </source>
</reference>
<keyword evidence="5" id="KW-0539">Nucleus</keyword>
<dbReference type="GO" id="GO:0042393">
    <property type="term" value="F:histone binding"/>
    <property type="evidence" value="ECO:0007669"/>
    <property type="project" value="InterPro"/>
</dbReference>
<organism evidence="8 9">
    <name type="scientific">Pristionchus mayeri</name>
    <dbReference type="NCBI Taxonomy" id="1317129"/>
    <lineage>
        <taxon>Eukaryota</taxon>
        <taxon>Metazoa</taxon>
        <taxon>Ecdysozoa</taxon>
        <taxon>Nematoda</taxon>
        <taxon>Chromadorea</taxon>
        <taxon>Rhabditida</taxon>
        <taxon>Rhabditina</taxon>
        <taxon>Diplogasteromorpha</taxon>
        <taxon>Diplogasteroidea</taxon>
        <taxon>Neodiplogasteridae</taxon>
        <taxon>Pristionchus</taxon>
    </lineage>
</organism>
<proteinExistence type="inferred from homology"/>
<evidence type="ECO:0000259" key="7">
    <source>
        <dbReference type="Pfam" id="PF10283"/>
    </source>
</evidence>
<sequence>MPECKYGKKCYRKNEDHIREFHSQSKVQEEEKEKKSPEFSSENEPKKRGNKRTIDKEFEEEEITQKKEAKVMKGVEEAEEGEGEEGQVETMEEYETVEEVVEMDEREEGTADPRAHTYLHRSPFSPQPQSIYSLWKKALHHDSLDPRGAFSEINGLRLVGFFDFLAGDLKEATDDEIRIHARYSTDLPEMQTIMVSNAGRYALWRDDPAQSSSFIVYVKHEDDHFTKITMVGDKPVHALVHAAGDGVDAILDKFYPSSVYEWATAAKLKHDAKAAITRRSKTAIGRPLHTMRLNVPVDKNDVGYRSLGVDLNKMKRTMTLIGESTEEVAKKKKMAELREIGTNVQLANDECDFGTGLEFGHDLFIANYPNLDPMAKRYLAMAYQLLGRFEFGAIVNAHMEEGVRRRKKVMLNE</sequence>
<dbReference type="GO" id="GO:0006974">
    <property type="term" value="P:DNA damage response"/>
    <property type="evidence" value="ECO:0007669"/>
    <property type="project" value="InterPro"/>
</dbReference>
<evidence type="ECO:0000256" key="4">
    <source>
        <dbReference type="ARBA" id="ARBA00022454"/>
    </source>
</evidence>
<feature type="domain" description="PBZ-type" evidence="7">
    <location>
        <begin position="1"/>
        <end position="21"/>
    </location>
</feature>
<evidence type="ECO:0000256" key="3">
    <source>
        <dbReference type="ARBA" id="ARBA00010803"/>
    </source>
</evidence>
<evidence type="ECO:0000256" key="1">
    <source>
        <dbReference type="ARBA" id="ARBA00004123"/>
    </source>
</evidence>
<dbReference type="PANTHER" id="PTHR13386">
    <property type="entry name" value="HISTONE PARYLATION FACTOR 1"/>
    <property type="match status" value="1"/>
</dbReference>
<name>A0AAN5CQH9_9BILA</name>
<dbReference type="InterPro" id="IPR019406">
    <property type="entry name" value="APLF_PBZ"/>
</dbReference>
<dbReference type="GO" id="GO:0005634">
    <property type="term" value="C:nucleus"/>
    <property type="evidence" value="ECO:0007669"/>
    <property type="project" value="UniProtKB-SubCell"/>
</dbReference>
<dbReference type="PANTHER" id="PTHR13386:SF1">
    <property type="entry name" value="HISTONE PARYLATION FACTOR 1"/>
    <property type="match status" value="1"/>
</dbReference>
<feature type="compositionally biased region" description="Acidic residues" evidence="6">
    <location>
        <begin position="77"/>
        <end position="92"/>
    </location>
</feature>
<comment type="caution">
    <text evidence="8">The sequence shown here is derived from an EMBL/GenBank/DDBJ whole genome shotgun (WGS) entry which is preliminary data.</text>
</comment>
<evidence type="ECO:0000256" key="2">
    <source>
        <dbReference type="ARBA" id="ARBA00004286"/>
    </source>
</evidence>
<evidence type="ECO:0000256" key="6">
    <source>
        <dbReference type="SAM" id="MobiDB-lite"/>
    </source>
</evidence>
<gene>
    <name evidence="8" type="ORF">PMAYCL1PPCAC_18772</name>
</gene>
<dbReference type="GO" id="GO:0072572">
    <property type="term" value="F:poly-ADP-D-ribose binding"/>
    <property type="evidence" value="ECO:0007669"/>
    <property type="project" value="TreeGrafter"/>
</dbReference>
<dbReference type="EMBL" id="BTRK01000004">
    <property type="protein sequence ID" value="GMR48577.1"/>
    <property type="molecule type" value="Genomic_DNA"/>
</dbReference>
<dbReference type="Proteomes" id="UP001328107">
    <property type="component" value="Unassembled WGS sequence"/>
</dbReference>
<protein>
    <recommendedName>
        <fullName evidence="7">PBZ-type domain-containing protein</fullName>
    </recommendedName>
</protein>
<comment type="similarity">
    <text evidence="3">Belongs to the HPF1 family.</text>
</comment>
<keyword evidence="9" id="KW-1185">Reference proteome</keyword>
<evidence type="ECO:0000256" key="5">
    <source>
        <dbReference type="ARBA" id="ARBA00023242"/>
    </source>
</evidence>
<dbReference type="GO" id="GO:0005694">
    <property type="term" value="C:chromosome"/>
    <property type="evidence" value="ECO:0007669"/>
    <property type="project" value="UniProtKB-SubCell"/>
</dbReference>
<feature type="compositionally biased region" description="Basic and acidic residues" evidence="6">
    <location>
        <begin position="15"/>
        <end position="56"/>
    </location>
</feature>
<feature type="region of interest" description="Disordered" evidence="6">
    <location>
        <begin position="15"/>
        <end position="92"/>
    </location>
</feature>
<dbReference type="Pfam" id="PF10228">
    <property type="entry name" value="HPF1"/>
    <property type="match status" value="1"/>
</dbReference>
<evidence type="ECO:0000313" key="8">
    <source>
        <dbReference type="EMBL" id="GMR48577.1"/>
    </source>
</evidence>
<accession>A0AAN5CQH9</accession>